<feature type="signal peptide" evidence="1">
    <location>
        <begin position="1"/>
        <end position="25"/>
    </location>
</feature>
<evidence type="ECO:0000256" key="1">
    <source>
        <dbReference type="SAM" id="SignalP"/>
    </source>
</evidence>
<proteinExistence type="predicted"/>
<feature type="chain" id="PRO_5018560484" description="C-type lectin domain-containing protein" evidence="1">
    <location>
        <begin position="26"/>
        <end position="126"/>
    </location>
</feature>
<sequence>MHTRTGSFRLAILSLALTALLGTQADQCVPEPQGVPTAPRCPEGWALLKRSQICLKFFNDRLNWTEARKGCQTESADLVRVYNGAMLYDMNSKSIYLRLFDFLQLRELYNKPTYMRKRNILFTFST</sequence>
<dbReference type="InterPro" id="IPR016187">
    <property type="entry name" value="CTDL_fold"/>
</dbReference>
<dbReference type="AlphaFoldDB" id="A0A3S1BBQ4"/>
<dbReference type="InterPro" id="IPR016186">
    <property type="entry name" value="C-type_lectin-like/link_sf"/>
</dbReference>
<keyword evidence="1" id="KW-0732">Signal</keyword>
<evidence type="ECO:0000313" key="2">
    <source>
        <dbReference type="EMBL" id="RUS84557.1"/>
    </source>
</evidence>
<accession>A0A3S1BBQ4</accession>
<feature type="non-terminal residue" evidence="2">
    <location>
        <position position="126"/>
    </location>
</feature>
<dbReference type="OrthoDB" id="10255512at2759"/>
<protein>
    <recommendedName>
        <fullName evidence="4">C-type lectin domain-containing protein</fullName>
    </recommendedName>
</protein>
<keyword evidence="3" id="KW-1185">Reference proteome</keyword>
<name>A0A3S1BBQ4_ELYCH</name>
<gene>
    <name evidence="2" type="ORF">EGW08_007652</name>
</gene>
<dbReference type="Proteomes" id="UP000271974">
    <property type="component" value="Unassembled WGS sequence"/>
</dbReference>
<dbReference type="EMBL" id="RQTK01000201">
    <property type="protein sequence ID" value="RUS84557.1"/>
    <property type="molecule type" value="Genomic_DNA"/>
</dbReference>
<evidence type="ECO:0000313" key="3">
    <source>
        <dbReference type="Proteomes" id="UP000271974"/>
    </source>
</evidence>
<organism evidence="2 3">
    <name type="scientific">Elysia chlorotica</name>
    <name type="common">Eastern emerald elysia</name>
    <name type="synonym">Sea slug</name>
    <dbReference type="NCBI Taxonomy" id="188477"/>
    <lineage>
        <taxon>Eukaryota</taxon>
        <taxon>Metazoa</taxon>
        <taxon>Spiralia</taxon>
        <taxon>Lophotrochozoa</taxon>
        <taxon>Mollusca</taxon>
        <taxon>Gastropoda</taxon>
        <taxon>Heterobranchia</taxon>
        <taxon>Euthyneura</taxon>
        <taxon>Panpulmonata</taxon>
        <taxon>Sacoglossa</taxon>
        <taxon>Placobranchoidea</taxon>
        <taxon>Plakobranchidae</taxon>
        <taxon>Elysia</taxon>
    </lineage>
</organism>
<dbReference type="SUPFAM" id="SSF56436">
    <property type="entry name" value="C-type lectin-like"/>
    <property type="match status" value="1"/>
</dbReference>
<reference evidence="2 3" key="1">
    <citation type="submission" date="2019-01" db="EMBL/GenBank/DDBJ databases">
        <title>A draft genome assembly of the solar-powered sea slug Elysia chlorotica.</title>
        <authorList>
            <person name="Cai H."/>
            <person name="Li Q."/>
            <person name="Fang X."/>
            <person name="Li J."/>
            <person name="Curtis N.E."/>
            <person name="Altenburger A."/>
            <person name="Shibata T."/>
            <person name="Feng M."/>
            <person name="Maeda T."/>
            <person name="Schwartz J.A."/>
            <person name="Shigenobu S."/>
            <person name="Lundholm N."/>
            <person name="Nishiyama T."/>
            <person name="Yang H."/>
            <person name="Hasebe M."/>
            <person name="Li S."/>
            <person name="Pierce S.K."/>
            <person name="Wang J."/>
        </authorList>
    </citation>
    <scope>NUCLEOTIDE SEQUENCE [LARGE SCALE GENOMIC DNA]</scope>
    <source>
        <strain evidence="2">EC2010</strain>
        <tissue evidence="2">Whole organism of an adult</tissue>
    </source>
</reference>
<dbReference type="Gene3D" id="3.10.100.10">
    <property type="entry name" value="Mannose-Binding Protein A, subunit A"/>
    <property type="match status" value="1"/>
</dbReference>
<comment type="caution">
    <text evidence="2">The sequence shown here is derived from an EMBL/GenBank/DDBJ whole genome shotgun (WGS) entry which is preliminary data.</text>
</comment>
<evidence type="ECO:0008006" key="4">
    <source>
        <dbReference type="Google" id="ProtNLM"/>
    </source>
</evidence>